<feature type="transmembrane region" description="Helical" evidence="8">
    <location>
        <begin position="222"/>
        <end position="240"/>
    </location>
</feature>
<feature type="transmembrane region" description="Helical" evidence="8">
    <location>
        <begin position="146"/>
        <end position="164"/>
    </location>
</feature>
<feature type="transmembrane region" description="Helical" evidence="8">
    <location>
        <begin position="277"/>
        <end position="294"/>
    </location>
</feature>
<evidence type="ECO:0000313" key="9">
    <source>
        <dbReference type="EMBL" id="CAR62414.1"/>
    </source>
</evidence>
<evidence type="ECO:0000256" key="7">
    <source>
        <dbReference type="ARBA" id="ARBA00023136"/>
    </source>
</evidence>
<dbReference type="PANTHER" id="PTHR30269:SF37">
    <property type="entry name" value="MEMBRANE TRANSPORTER PROTEIN"/>
    <property type="match status" value="1"/>
</dbReference>
<keyword evidence="3" id="KW-0813">Transport</keyword>
<dbReference type="PANTHER" id="PTHR30269">
    <property type="entry name" value="TRANSMEMBRANE PROTEIN YFCA"/>
    <property type="match status" value="1"/>
</dbReference>
<evidence type="ECO:0000256" key="4">
    <source>
        <dbReference type="ARBA" id="ARBA00022475"/>
    </source>
</evidence>
<reference evidence="9" key="1">
    <citation type="journal article" date="2009" name="Plasmid">
        <title>Complete nucleotide sequence of pGO1, the prototype conjugative plasmid from the Staphylococci.</title>
        <authorList>
            <person name="Caryl J.A."/>
            <person name="O'Neill A.J."/>
        </authorList>
    </citation>
    <scope>NUCLEOTIDE SEQUENCE</scope>
    <source>
        <plasmid evidence="9">pGO1</plasmid>
    </source>
</reference>
<accession>A0A9P1JDF2</accession>
<dbReference type="AlphaFoldDB" id="A0A9P1JDF2"/>
<comment type="subcellular location">
    <subcellularLocation>
        <location evidence="1 8">Cell membrane</location>
        <topology evidence="1 8">Multi-pass membrane protein</topology>
    </subcellularLocation>
</comment>
<geneLocation type="plasmid" evidence="9">
    <name>pGO1</name>
</geneLocation>
<dbReference type="Pfam" id="PF01925">
    <property type="entry name" value="TauE"/>
    <property type="match status" value="1"/>
</dbReference>
<keyword evidence="9" id="KW-0614">Plasmid</keyword>
<keyword evidence="6 8" id="KW-1133">Transmembrane helix</keyword>
<gene>
    <name evidence="9" type="primary">membrane</name>
    <name evidence="9" type="ORF">PGO1_p17</name>
</gene>
<feature type="transmembrane region" description="Helical" evidence="8">
    <location>
        <begin position="185"/>
        <end position="210"/>
    </location>
</feature>
<dbReference type="InterPro" id="IPR002781">
    <property type="entry name" value="TM_pro_TauE-like"/>
</dbReference>
<keyword evidence="4 8" id="KW-1003">Cell membrane</keyword>
<feature type="transmembrane region" description="Helical" evidence="8">
    <location>
        <begin position="47"/>
        <end position="70"/>
    </location>
</feature>
<dbReference type="GO" id="GO:0005886">
    <property type="term" value="C:plasma membrane"/>
    <property type="evidence" value="ECO:0007669"/>
    <property type="project" value="UniProtKB-SubCell"/>
</dbReference>
<evidence type="ECO:0000256" key="2">
    <source>
        <dbReference type="ARBA" id="ARBA00009142"/>
    </source>
</evidence>
<keyword evidence="7 8" id="KW-0472">Membrane</keyword>
<dbReference type="EMBL" id="FM207042">
    <property type="protein sequence ID" value="CAR62414.1"/>
    <property type="molecule type" value="Genomic_DNA"/>
</dbReference>
<sequence>MHKNTVISTINQLLISLSYFYIVSRQEETRFTRFKIKIKNTIFKEKFVMDFLFLIYILLAIFLGALVRSYFGFGEALVSMPLLSIIGLDFNSSISIVGLAGLCVAIFYTISGFKNIKLYPLVIMLTSSIIGIPIGIFILHNFDTNKIQEILAIFLILYGFLKLIKNMFLKNTRNFKLLSPIWSSLAGLISGILGSLYNTHGVPIVIYATLSKWKTKEFQNTIQAHFLFTSIFVVLGQATGNVWTDKTIPIFLITLPFLITATFIGKKLAKKTSNHNFENWIYLLIGILGILLFISK</sequence>
<keyword evidence="5 8" id="KW-0812">Transmembrane</keyword>
<evidence type="ECO:0000256" key="3">
    <source>
        <dbReference type="ARBA" id="ARBA00022448"/>
    </source>
</evidence>
<proteinExistence type="inferred from homology"/>
<comment type="similarity">
    <text evidence="2 8">Belongs to the 4-toluene sulfonate uptake permease (TSUP) (TC 2.A.102) family.</text>
</comment>
<evidence type="ECO:0000256" key="5">
    <source>
        <dbReference type="ARBA" id="ARBA00022692"/>
    </source>
</evidence>
<evidence type="ECO:0000256" key="8">
    <source>
        <dbReference type="RuleBase" id="RU363041"/>
    </source>
</evidence>
<feature type="transmembrane region" description="Helical" evidence="8">
    <location>
        <begin position="6"/>
        <end position="23"/>
    </location>
</feature>
<organism evidence="9">
    <name type="scientific">Staphylococcus aureus</name>
    <dbReference type="NCBI Taxonomy" id="1280"/>
    <lineage>
        <taxon>Bacteria</taxon>
        <taxon>Bacillati</taxon>
        <taxon>Bacillota</taxon>
        <taxon>Bacilli</taxon>
        <taxon>Bacillales</taxon>
        <taxon>Staphylococcaceae</taxon>
        <taxon>Staphylococcus</taxon>
    </lineage>
</organism>
<feature type="transmembrane region" description="Helical" evidence="8">
    <location>
        <begin position="90"/>
        <end position="111"/>
    </location>
</feature>
<evidence type="ECO:0000256" key="1">
    <source>
        <dbReference type="ARBA" id="ARBA00004651"/>
    </source>
</evidence>
<evidence type="ECO:0000256" key="6">
    <source>
        <dbReference type="ARBA" id="ARBA00022989"/>
    </source>
</evidence>
<dbReference type="InterPro" id="IPR052017">
    <property type="entry name" value="TSUP"/>
</dbReference>
<protein>
    <recommendedName>
        <fullName evidence="8">Probable membrane transporter protein</fullName>
    </recommendedName>
</protein>
<name>A0A9P1JDF2_STAAU</name>
<feature type="transmembrane region" description="Helical" evidence="8">
    <location>
        <begin position="247"/>
        <end position="265"/>
    </location>
</feature>
<dbReference type="RefSeq" id="WP_012695373.1">
    <property type="nucleotide sequence ID" value="NC_005024.1"/>
</dbReference>
<feature type="transmembrane region" description="Helical" evidence="8">
    <location>
        <begin position="118"/>
        <end position="140"/>
    </location>
</feature>